<comment type="function">
    <text evidence="4">Catalyzes the NADPH-dependent reduction of ketopantoate into pantoic acid.</text>
</comment>
<dbReference type="RefSeq" id="WP_244684155.1">
    <property type="nucleotide sequence ID" value="NZ_CP095043.1"/>
</dbReference>
<dbReference type="Gene3D" id="1.10.1040.10">
    <property type="entry name" value="N-(1-d-carboxylethyl)-l-norvaline Dehydrogenase, domain 2"/>
    <property type="match status" value="1"/>
</dbReference>
<comment type="pathway">
    <text evidence="4">Cofactor biosynthesis; (R)-pantothenate biosynthesis; (R)-pantoate from 3-methyl-2-oxobutanoate: step 2/2.</text>
</comment>
<evidence type="ECO:0000313" key="8">
    <source>
        <dbReference type="Proteomes" id="UP000831775"/>
    </source>
</evidence>
<reference evidence="7 8" key="1">
    <citation type="submission" date="2022-04" db="EMBL/GenBank/DDBJ databases">
        <title>Leucobacter sp. isolated from rhizosphere of onion.</title>
        <authorList>
            <person name="Won M."/>
            <person name="Lee C.-M."/>
            <person name="Woen H.-Y."/>
            <person name="Kwon S.-W."/>
        </authorList>
    </citation>
    <scope>NUCLEOTIDE SEQUENCE [LARGE SCALE GENOMIC DNA]</scope>
    <source>
        <strain evidence="7 8">H25R-14</strain>
    </source>
</reference>
<evidence type="ECO:0000259" key="5">
    <source>
        <dbReference type="Pfam" id="PF02558"/>
    </source>
</evidence>
<dbReference type="InterPro" id="IPR051402">
    <property type="entry name" value="KPR-Related"/>
</dbReference>
<comment type="catalytic activity">
    <reaction evidence="4">
        <text>(R)-pantoate + NADP(+) = 2-dehydropantoate + NADPH + H(+)</text>
        <dbReference type="Rhea" id="RHEA:16233"/>
        <dbReference type="ChEBI" id="CHEBI:11561"/>
        <dbReference type="ChEBI" id="CHEBI:15378"/>
        <dbReference type="ChEBI" id="CHEBI:15980"/>
        <dbReference type="ChEBI" id="CHEBI:57783"/>
        <dbReference type="ChEBI" id="CHEBI:58349"/>
        <dbReference type="EC" id="1.1.1.169"/>
    </reaction>
</comment>
<dbReference type="InterPro" id="IPR013332">
    <property type="entry name" value="KPR_N"/>
</dbReference>
<dbReference type="Gene3D" id="3.40.50.720">
    <property type="entry name" value="NAD(P)-binding Rossmann-like Domain"/>
    <property type="match status" value="1"/>
</dbReference>
<sequence length="345" mass="36315">MSSPRIAVFGAGANGGAIAASLADAGADVVAIDPWPAHVEAIRDRGLTVVAGEAERTSPVTAVHLCQLAETREPFDVIVLGVKAYDTRWACHLLLPYLADDGTVVAVQNGVTLDTVAEVFGSDRSVGAVIEVAANLFEPGRIVQEAPMWLALGGESDAAQGRARNVAQLLAPAASTVVVDDIRSAKWMKLVANACELVPSAILDLPLAEAIAEPGMHAFMLACGQETLDTALAQGQRIVPIFGSDGAEEDLTRDRYVGHLLDIVLSDYTFPSTLTTVLQDWRKGRRAEIDELNGTVVTAAGGAARAPLNHRVHRLARSIESGAQSADRMNSRLLLAEHPGNSGPL</sequence>
<dbReference type="SUPFAM" id="SSF51735">
    <property type="entry name" value="NAD(P)-binding Rossmann-fold domains"/>
    <property type="match status" value="1"/>
</dbReference>
<dbReference type="InterPro" id="IPR013328">
    <property type="entry name" value="6PGD_dom2"/>
</dbReference>
<dbReference type="Proteomes" id="UP000831775">
    <property type="component" value="Chromosome"/>
</dbReference>
<dbReference type="EC" id="1.1.1.169" evidence="4"/>
<evidence type="ECO:0000256" key="2">
    <source>
        <dbReference type="ARBA" id="ARBA00022857"/>
    </source>
</evidence>
<dbReference type="Pfam" id="PF02558">
    <property type="entry name" value="ApbA"/>
    <property type="match status" value="1"/>
</dbReference>
<feature type="domain" description="Ketopantoate reductase C-terminal" evidence="6">
    <location>
        <begin position="181"/>
        <end position="319"/>
    </location>
</feature>
<dbReference type="InterPro" id="IPR008927">
    <property type="entry name" value="6-PGluconate_DH-like_C_sf"/>
</dbReference>
<protein>
    <recommendedName>
        <fullName evidence="4">2-dehydropantoate 2-reductase</fullName>
        <ecNumber evidence="4">1.1.1.169</ecNumber>
    </recommendedName>
    <alternativeName>
        <fullName evidence="4">Ketopantoate reductase</fullName>
    </alternativeName>
</protein>
<keyword evidence="8" id="KW-1185">Reference proteome</keyword>
<dbReference type="InterPro" id="IPR036291">
    <property type="entry name" value="NAD(P)-bd_dom_sf"/>
</dbReference>
<gene>
    <name evidence="7" type="ORF">MUN76_09275</name>
</gene>
<keyword evidence="4" id="KW-0566">Pantothenate biosynthesis</keyword>
<evidence type="ECO:0000259" key="6">
    <source>
        <dbReference type="Pfam" id="PF08546"/>
    </source>
</evidence>
<dbReference type="GO" id="GO:0008677">
    <property type="term" value="F:2-dehydropantoate 2-reductase activity"/>
    <property type="evidence" value="ECO:0007669"/>
    <property type="project" value="UniProtKB-EC"/>
</dbReference>
<comment type="similarity">
    <text evidence="1 4">Belongs to the ketopantoate reductase family.</text>
</comment>
<keyword evidence="3 4" id="KW-0560">Oxidoreductase</keyword>
<name>A0ABY4FSH6_9MICO</name>
<dbReference type="Pfam" id="PF08546">
    <property type="entry name" value="ApbA_C"/>
    <property type="match status" value="1"/>
</dbReference>
<organism evidence="7 8">
    <name type="scientific">Leucobacter rhizosphaerae</name>
    <dbReference type="NCBI Taxonomy" id="2932245"/>
    <lineage>
        <taxon>Bacteria</taxon>
        <taxon>Bacillati</taxon>
        <taxon>Actinomycetota</taxon>
        <taxon>Actinomycetes</taxon>
        <taxon>Micrococcales</taxon>
        <taxon>Microbacteriaceae</taxon>
        <taxon>Leucobacter</taxon>
    </lineage>
</organism>
<keyword evidence="2 4" id="KW-0521">NADP</keyword>
<dbReference type="SUPFAM" id="SSF48179">
    <property type="entry name" value="6-phosphogluconate dehydrogenase C-terminal domain-like"/>
    <property type="match status" value="1"/>
</dbReference>
<evidence type="ECO:0000256" key="3">
    <source>
        <dbReference type="ARBA" id="ARBA00023002"/>
    </source>
</evidence>
<feature type="domain" description="Ketopantoate reductase N-terminal" evidence="5">
    <location>
        <begin position="6"/>
        <end position="153"/>
    </location>
</feature>
<dbReference type="PANTHER" id="PTHR21708">
    <property type="entry name" value="PROBABLE 2-DEHYDROPANTOATE 2-REDUCTASE"/>
    <property type="match status" value="1"/>
</dbReference>
<evidence type="ECO:0000256" key="4">
    <source>
        <dbReference type="RuleBase" id="RU362068"/>
    </source>
</evidence>
<accession>A0ABY4FSH6</accession>
<dbReference type="InterPro" id="IPR003710">
    <property type="entry name" value="ApbA"/>
</dbReference>
<dbReference type="NCBIfam" id="TIGR00745">
    <property type="entry name" value="apbA_panE"/>
    <property type="match status" value="1"/>
</dbReference>
<dbReference type="InterPro" id="IPR013752">
    <property type="entry name" value="KPA_reductase"/>
</dbReference>
<dbReference type="PANTHER" id="PTHR21708:SF26">
    <property type="entry name" value="2-DEHYDROPANTOATE 2-REDUCTASE"/>
    <property type="match status" value="1"/>
</dbReference>
<proteinExistence type="inferred from homology"/>
<evidence type="ECO:0000313" key="7">
    <source>
        <dbReference type="EMBL" id="UOQ59248.1"/>
    </source>
</evidence>
<evidence type="ECO:0000256" key="1">
    <source>
        <dbReference type="ARBA" id="ARBA00007870"/>
    </source>
</evidence>
<dbReference type="EMBL" id="CP095043">
    <property type="protein sequence ID" value="UOQ59248.1"/>
    <property type="molecule type" value="Genomic_DNA"/>
</dbReference>